<dbReference type="InterPro" id="IPR021153">
    <property type="entry name" value="HrcA_C"/>
</dbReference>
<dbReference type="EMBL" id="BARS01004892">
    <property type="protein sequence ID" value="GAF84506.1"/>
    <property type="molecule type" value="Genomic_DNA"/>
</dbReference>
<dbReference type="Pfam" id="PF01628">
    <property type="entry name" value="HrcA"/>
    <property type="match status" value="1"/>
</dbReference>
<dbReference type="SUPFAM" id="SSF55781">
    <property type="entry name" value="GAF domain-like"/>
    <property type="match status" value="1"/>
</dbReference>
<dbReference type="InterPro" id="IPR002571">
    <property type="entry name" value="HrcA"/>
</dbReference>
<keyword evidence="1" id="KW-0678">Repressor</keyword>
<proteinExistence type="predicted"/>
<dbReference type="InterPro" id="IPR029016">
    <property type="entry name" value="GAF-like_dom_sf"/>
</dbReference>
<dbReference type="Gene3D" id="3.30.450.40">
    <property type="match status" value="1"/>
</dbReference>
<organism evidence="5">
    <name type="scientific">marine sediment metagenome</name>
    <dbReference type="NCBI Taxonomy" id="412755"/>
    <lineage>
        <taxon>unclassified sequences</taxon>
        <taxon>metagenomes</taxon>
        <taxon>ecological metagenomes</taxon>
    </lineage>
</organism>
<feature type="domain" description="Heat-inducible transcription repressor HrcA C-terminal" evidence="4">
    <location>
        <begin position="1"/>
        <end position="92"/>
    </location>
</feature>
<gene>
    <name evidence="5" type="ORF">S01H1_09571</name>
</gene>
<dbReference type="AlphaFoldDB" id="X0TB38"/>
<dbReference type="GO" id="GO:0003677">
    <property type="term" value="F:DNA binding"/>
    <property type="evidence" value="ECO:0007669"/>
    <property type="project" value="InterPro"/>
</dbReference>
<evidence type="ECO:0000256" key="3">
    <source>
        <dbReference type="ARBA" id="ARBA00023163"/>
    </source>
</evidence>
<dbReference type="PANTHER" id="PTHR34824:SF1">
    <property type="entry name" value="HEAT-INDUCIBLE TRANSCRIPTION REPRESSOR HRCA"/>
    <property type="match status" value="1"/>
</dbReference>
<accession>X0TB38</accession>
<evidence type="ECO:0000256" key="1">
    <source>
        <dbReference type="ARBA" id="ARBA00022491"/>
    </source>
</evidence>
<dbReference type="PANTHER" id="PTHR34824">
    <property type="entry name" value="HEAT-INDUCIBLE TRANSCRIPTION REPRESSOR HRCA"/>
    <property type="match status" value="1"/>
</dbReference>
<evidence type="ECO:0000256" key="2">
    <source>
        <dbReference type="ARBA" id="ARBA00023015"/>
    </source>
</evidence>
<evidence type="ECO:0000313" key="5">
    <source>
        <dbReference type="EMBL" id="GAF84506.1"/>
    </source>
</evidence>
<sequence length="111" mass="12086">VDGLRHMLSQPEFASRSKLAAIVELFEQKSLLKSLLPQVLTGEGVRVVIGRENKQDVMQDCSVVITRYGIPGEVGGALGVMGPTRMQYNRAIPTVCFLSSVMSEMVGELYG</sequence>
<feature type="non-terminal residue" evidence="5">
    <location>
        <position position="1"/>
    </location>
</feature>
<protein>
    <recommendedName>
        <fullName evidence="4">Heat-inducible transcription repressor HrcA C-terminal domain-containing protein</fullName>
    </recommendedName>
</protein>
<dbReference type="GO" id="GO:0045892">
    <property type="term" value="P:negative regulation of DNA-templated transcription"/>
    <property type="evidence" value="ECO:0007669"/>
    <property type="project" value="TreeGrafter"/>
</dbReference>
<keyword evidence="2" id="KW-0805">Transcription regulation</keyword>
<keyword evidence="3" id="KW-0804">Transcription</keyword>
<evidence type="ECO:0000259" key="4">
    <source>
        <dbReference type="Pfam" id="PF01628"/>
    </source>
</evidence>
<name>X0TB38_9ZZZZ</name>
<reference evidence="5" key="1">
    <citation type="journal article" date="2014" name="Front. Microbiol.">
        <title>High frequency of phylogenetically diverse reductive dehalogenase-homologous genes in deep subseafloor sedimentary metagenomes.</title>
        <authorList>
            <person name="Kawai M."/>
            <person name="Futagami T."/>
            <person name="Toyoda A."/>
            <person name="Takaki Y."/>
            <person name="Nishi S."/>
            <person name="Hori S."/>
            <person name="Arai W."/>
            <person name="Tsubouchi T."/>
            <person name="Morono Y."/>
            <person name="Uchiyama I."/>
            <person name="Ito T."/>
            <person name="Fujiyama A."/>
            <person name="Inagaki F."/>
            <person name="Takami H."/>
        </authorList>
    </citation>
    <scope>NUCLEOTIDE SEQUENCE</scope>
    <source>
        <strain evidence="5">Expedition CK06-06</strain>
    </source>
</reference>
<comment type="caution">
    <text evidence="5">The sequence shown here is derived from an EMBL/GenBank/DDBJ whole genome shotgun (WGS) entry which is preliminary data.</text>
</comment>